<keyword evidence="7" id="KW-0479">Metal-binding</keyword>
<dbReference type="InterPro" id="IPR036144">
    <property type="entry name" value="RibA-like_sf"/>
</dbReference>
<dbReference type="InterPro" id="IPR023465">
    <property type="entry name" value="Riboflavin_kinase_dom_sf"/>
</dbReference>
<dbReference type="Gene3D" id="2.40.30.30">
    <property type="entry name" value="Riboflavin kinase-like"/>
    <property type="match status" value="1"/>
</dbReference>
<sequence length="488" mass="51924">MDCPTTRVQRAVSDLSAGRPVVLTGANPADDAHILLAAEKSTVESIAFLVRFGSGLVCAALPAIECDRLQLTRMVGEDRDHSGIEYTVSVDAVGPGTGISAADRARTLRMLSDGSSGADAFTRPGHVLPVRTDPAGVLARRAAAEAAVDLVSVAGLRQAGTFTALVSEDDPTRISGSEEAQRFAAAHGLSFVSIEDVVTYRRMAESHLHTQFTLMRQSAFGQVRCVGYRSDITDSEYVAYSLDSAPRLGTPVVCLESEVDPAPHLTPDIATAALATIAEHGYGTVVVARHNHDAARLADVSADLVEVVRECGYRSPILLNFSPEARTMMWHFGMSISSGPFDSVSPDSLQPSSQSMAENDAESTHVVGVVVRGDQRGRELGFRTANLQLEDSNSIADGVWAGRCLLPDGSDFTAAISIGRRPTFYGRSGARLLEAHLLDFSGDLYGLTITVQLEHWMRGQAAFASKEELIAALSADVVRTRSLVSAVG</sequence>
<comment type="catalytic activity">
    <reaction evidence="10">
        <text>riboflavin + ATP = FMN + ADP + H(+)</text>
        <dbReference type="Rhea" id="RHEA:14357"/>
        <dbReference type="ChEBI" id="CHEBI:15378"/>
        <dbReference type="ChEBI" id="CHEBI:30616"/>
        <dbReference type="ChEBI" id="CHEBI:57986"/>
        <dbReference type="ChEBI" id="CHEBI:58210"/>
        <dbReference type="ChEBI" id="CHEBI:456216"/>
        <dbReference type="EC" id="2.7.1.26"/>
    </reaction>
</comment>
<evidence type="ECO:0000259" key="11">
    <source>
        <dbReference type="SMART" id="SM00904"/>
    </source>
</evidence>
<comment type="pathway">
    <text evidence="2">Cofactor biosynthesis; riboflavin biosynthesis; 2-hydroxy-3-oxobutyl phosphate from D-ribulose 5-phosphate: step 1/1.</text>
</comment>
<keyword evidence="6" id="KW-0808">Transferase</keyword>
<evidence type="ECO:0000313" key="12">
    <source>
        <dbReference type="EMBL" id="QSE95380.1"/>
    </source>
</evidence>
<gene>
    <name evidence="12" type="ORF">JWS13_12385</name>
</gene>
<proteinExistence type="predicted"/>
<evidence type="ECO:0000256" key="1">
    <source>
        <dbReference type="ARBA" id="ARBA00002284"/>
    </source>
</evidence>
<dbReference type="Pfam" id="PF01687">
    <property type="entry name" value="Flavokinase"/>
    <property type="match status" value="1"/>
</dbReference>
<keyword evidence="8" id="KW-0547">Nucleotide-binding</keyword>
<keyword evidence="3" id="KW-0686">Riboflavin biosynthesis</keyword>
<dbReference type="EMBL" id="CP070619">
    <property type="protein sequence ID" value="QSE95380.1"/>
    <property type="molecule type" value="Genomic_DNA"/>
</dbReference>
<evidence type="ECO:0000256" key="4">
    <source>
        <dbReference type="ARBA" id="ARBA00022630"/>
    </source>
</evidence>
<keyword evidence="5" id="KW-0288">FMN</keyword>
<keyword evidence="13" id="KW-1185">Reference proteome</keyword>
<dbReference type="Proteomes" id="UP000662986">
    <property type="component" value="Chromosome"/>
</dbReference>
<dbReference type="PANTHER" id="PTHR21327:SF18">
    <property type="entry name" value="3,4-DIHYDROXY-2-BUTANONE 4-PHOSPHATE SYNTHASE"/>
    <property type="match status" value="1"/>
</dbReference>
<dbReference type="InterPro" id="IPR017945">
    <property type="entry name" value="DHBP_synth_RibB-like_a/b_dom"/>
</dbReference>
<dbReference type="SUPFAM" id="SSF82114">
    <property type="entry name" value="Riboflavin kinase-like"/>
    <property type="match status" value="1"/>
</dbReference>
<dbReference type="SUPFAM" id="SSF55821">
    <property type="entry name" value="YrdC/RibB"/>
    <property type="match status" value="1"/>
</dbReference>
<keyword evidence="4" id="KW-0285">Flavoprotein</keyword>
<dbReference type="SMART" id="SM00904">
    <property type="entry name" value="Flavokinase"/>
    <property type="match status" value="1"/>
</dbReference>
<dbReference type="Pfam" id="PF00926">
    <property type="entry name" value="DHBP_synthase"/>
    <property type="match status" value="1"/>
</dbReference>
<evidence type="ECO:0000256" key="7">
    <source>
        <dbReference type="ARBA" id="ARBA00022723"/>
    </source>
</evidence>
<dbReference type="InterPro" id="IPR015865">
    <property type="entry name" value="Riboflavin_kinase_bac/euk"/>
</dbReference>
<organism evidence="12 13">
    <name type="scientific">Rhodococcus pseudokoreensis</name>
    <dbReference type="NCBI Taxonomy" id="2811421"/>
    <lineage>
        <taxon>Bacteria</taxon>
        <taxon>Bacillati</taxon>
        <taxon>Actinomycetota</taxon>
        <taxon>Actinomycetes</taxon>
        <taxon>Mycobacteriales</taxon>
        <taxon>Nocardiaceae</taxon>
        <taxon>Rhodococcus</taxon>
    </lineage>
</organism>
<evidence type="ECO:0000313" key="13">
    <source>
        <dbReference type="Proteomes" id="UP000662986"/>
    </source>
</evidence>
<name>A0A974ZYT3_9NOCA</name>
<evidence type="ECO:0000256" key="5">
    <source>
        <dbReference type="ARBA" id="ARBA00022643"/>
    </source>
</evidence>
<reference evidence="12 13" key="1">
    <citation type="journal article" date="2021" name="Microbiol. Resour. Announc.">
        <title>Complete Genome Sequences of Two Rhodococcus sp. Strains with Large and Linear Chromosomes, Isolated from Apple Rhizosphere.</title>
        <authorList>
            <person name="Benning S."/>
            <person name="Brugnone N."/>
            <person name="Siani R."/>
            <person name="Kublik S."/>
            <person name="Schloter M."/>
            <person name="Rad V."/>
        </authorList>
    </citation>
    <scope>NUCLEOTIDE SEQUENCE [LARGE SCALE GENOMIC DNA]</scope>
    <source>
        <strain evidence="12 13">R79</strain>
    </source>
</reference>
<comment type="function">
    <text evidence="1">Catalyzes the conversion of D-ribulose 5-phosphate to formate and 3,4-dihydroxy-2-butanone 4-phosphate.</text>
</comment>
<dbReference type="InterPro" id="IPR000422">
    <property type="entry name" value="DHBP_synthase_RibB"/>
</dbReference>
<evidence type="ECO:0000256" key="3">
    <source>
        <dbReference type="ARBA" id="ARBA00022619"/>
    </source>
</evidence>
<dbReference type="SUPFAM" id="SSF142695">
    <property type="entry name" value="RibA-like"/>
    <property type="match status" value="1"/>
</dbReference>
<evidence type="ECO:0000256" key="9">
    <source>
        <dbReference type="ARBA" id="ARBA00022840"/>
    </source>
</evidence>
<evidence type="ECO:0000256" key="8">
    <source>
        <dbReference type="ARBA" id="ARBA00022741"/>
    </source>
</evidence>
<evidence type="ECO:0000256" key="2">
    <source>
        <dbReference type="ARBA" id="ARBA00004904"/>
    </source>
</evidence>
<evidence type="ECO:0000256" key="6">
    <source>
        <dbReference type="ARBA" id="ARBA00022679"/>
    </source>
</evidence>
<accession>A0A974ZYT3</accession>
<keyword evidence="9" id="KW-0067">ATP-binding</keyword>
<protein>
    <submittedName>
        <fullName evidence="12">3,4-dihydroxy-2-butanone-4-phosphate synthase</fullName>
    </submittedName>
</protein>
<reference evidence="12 13" key="2">
    <citation type="journal article" date="2022" name="Arch. Microbiol.">
        <title>Rhodococcus pseudokoreensis sp. nov. isolated from the rhizosphere of young M26 apple rootstocks.</title>
        <authorList>
            <person name="Kampfer P."/>
            <person name="Glaeser S.P."/>
            <person name="Blom J."/>
            <person name="Wolf J."/>
            <person name="Benning S."/>
            <person name="Schloter M."/>
            <person name="Neumann-Schaal M."/>
        </authorList>
    </citation>
    <scope>NUCLEOTIDE SEQUENCE [LARGE SCALE GENOMIC DNA]</scope>
    <source>
        <strain evidence="12 13">R79</strain>
    </source>
</reference>
<dbReference type="Gene3D" id="3.90.870.10">
    <property type="entry name" value="DHBP synthase"/>
    <property type="match status" value="1"/>
</dbReference>
<feature type="domain" description="Riboflavin kinase" evidence="11">
    <location>
        <begin position="365"/>
        <end position="485"/>
    </location>
</feature>
<evidence type="ECO:0000256" key="10">
    <source>
        <dbReference type="ARBA" id="ARBA00047880"/>
    </source>
</evidence>
<dbReference type="PANTHER" id="PTHR21327">
    <property type="entry name" value="GTP CYCLOHYDROLASE II-RELATED"/>
    <property type="match status" value="1"/>
</dbReference>